<sequence length="836" mass="93912">MSDDVSVNGSSCLAITEKKKNNEKQSGGCVGIFFQLFDWNRRFTKKRFFSKKLLPPAGAKQDSMNKFKGDDKMPNSKLHLIANGNNGGFSNAMEGGNCVIEVERKHEMKAPSIVARLMGLESIPASKRDHKSTKSSFFDSDDGEESLEIGVANACHDSRPQKVRKTGANERRAMTRFGAEALQIKNVLSQVRKSNHHHDNHRAKFVSPLKSPRVSSGKSASRSSRLIEAATKILEPGLQATSRSKYSLTCPRKNGIVTDTVGTRAEAIPNRSCYNVGIDKSLVEHTCKNCGNLLDVEISQPIVSDVFPGFSSESVQKGRSFNPSHENDVVLLRSREKIITLVDEDVKKNAYSCNESTSKRIHDHAKCDSSRQPPGGLEDNDYTSSFNFECKTQTRDRMLSAERMAFRFEARNSNMQVKRASSAATASTVSGSKDFVGLNRSLSGRTRIRSPTKLDSCKFDLDRKKRTLNISQVGGIASVNLVTSKQRNVGSKAQGGKRRNFEAFSPNSSNVKCRKSGYQKIDKTNDNKINKVETRSANEIKTCFQRHHSPLREDVLGAFLEQKLKELKSRENEKLANGDPPRRSTALILQELISVLNAGSGYGFHTGSINCSYDQPERFEHDVKLLDSATLFNTGKIGCKILTELDNRIHSILLSLNSFWPRLTKNKLSHMKEIIFMAELVLGNVTRQSEDLPQLLVSCILVDELENMASDAMRRNFNRSQLKGFLFDCVIEYLESNCCHNFYRVFSLWCAWTKVPLCMKGEILVEEVKSEIKKWEFIAGMEPDEIIDWEMSYSLGKWTDFNVEAFEFGVDIEDYVLQILVDELVEDFVGFRQGTF</sequence>
<dbReference type="Pfam" id="PF14383">
    <property type="entry name" value="VARLMGL"/>
    <property type="match status" value="1"/>
</dbReference>
<name>A0A9D5BGN9_PEA</name>
<dbReference type="Gramene" id="PSAT_LOCUS6150_t1">
    <property type="protein sequence ID" value="CAL5185746.1"/>
    <property type="gene ID" value="PSAT_LOCUS6150"/>
</dbReference>
<dbReference type="Proteomes" id="UP001058974">
    <property type="component" value="Chromosome 1"/>
</dbReference>
<evidence type="ECO:0000256" key="1">
    <source>
        <dbReference type="SAM" id="MobiDB-lite"/>
    </source>
</evidence>
<evidence type="ECO:0000313" key="4">
    <source>
        <dbReference type="EMBL" id="KAI5443305.1"/>
    </source>
</evidence>
<dbReference type="OrthoDB" id="1928505at2759"/>
<evidence type="ECO:0000259" key="3">
    <source>
        <dbReference type="Pfam" id="PF14383"/>
    </source>
</evidence>
<proteinExistence type="predicted"/>
<feature type="domain" description="DUF3741" evidence="3">
    <location>
        <begin position="103"/>
        <end position="128"/>
    </location>
</feature>
<dbReference type="InterPro" id="IPR032795">
    <property type="entry name" value="DUF3741-assoc"/>
</dbReference>
<dbReference type="Pfam" id="PF14309">
    <property type="entry name" value="DUF4378"/>
    <property type="match status" value="1"/>
</dbReference>
<dbReference type="InterPro" id="IPR025486">
    <property type="entry name" value="DUF4378"/>
</dbReference>
<keyword evidence="5" id="KW-1185">Reference proteome</keyword>
<comment type="caution">
    <text evidence="4">The sequence shown here is derived from an EMBL/GenBank/DDBJ whole genome shotgun (WGS) entry which is preliminary data.</text>
</comment>
<feature type="region of interest" description="Disordered" evidence="1">
    <location>
        <begin position="488"/>
        <end position="508"/>
    </location>
</feature>
<dbReference type="EMBL" id="JAMSHJ010000001">
    <property type="protein sequence ID" value="KAI5443305.1"/>
    <property type="molecule type" value="Genomic_DNA"/>
</dbReference>
<evidence type="ECO:0008006" key="6">
    <source>
        <dbReference type="Google" id="ProtNLM"/>
    </source>
</evidence>
<dbReference type="AlphaFoldDB" id="A0A9D5BGN9"/>
<dbReference type="PANTHER" id="PTHR21726">
    <property type="entry name" value="PHOSPHATIDYLINOSITOL N-ACETYLGLUCOSAMINYLTRANSFERASE SUBUNIT P DOWN SYNDROME CRITICAL REGION PROTEIN 5 -RELATED"/>
    <property type="match status" value="1"/>
</dbReference>
<protein>
    <recommendedName>
        <fullName evidence="6">DUF4378 domain-containing protein</fullName>
    </recommendedName>
</protein>
<evidence type="ECO:0000259" key="2">
    <source>
        <dbReference type="Pfam" id="PF14309"/>
    </source>
</evidence>
<organism evidence="4 5">
    <name type="scientific">Pisum sativum</name>
    <name type="common">Garden pea</name>
    <name type="synonym">Lathyrus oleraceus</name>
    <dbReference type="NCBI Taxonomy" id="3888"/>
    <lineage>
        <taxon>Eukaryota</taxon>
        <taxon>Viridiplantae</taxon>
        <taxon>Streptophyta</taxon>
        <taxon>Embryophyta</taxon>
        <taxon>Tracheophyta</taxon>
        <taxon>Spermatophyta</taxon>
        <taxon>Magnoliopsida</taxon>
        <taxon>eudicotyledons</taxon>
        <taxon>Gunneridae</taxon>
        <taxon>Pentapetalae</taxon>
        <taxon>rosids</taxon>
        <taxon>fabids</taxon>
        <taxon>Fabales</taxon>
        <taxon>Fabaceae</taxon>
        <taxon>Papilionoideae</taxon>
        <taxon>50 kb inversion clade</taxon>
        <taxon>NPAAA clade</taxon>
        <taxon>Hologalegina</taxon>
        <taxon>IRL clade</taxon>
        <taxon>Fabeae</taxon>
        <taxon>Lathyrus</taxon>
    </lineage>
</organism>
<evidence type="ECO:0000313" key="5">
    <source>
        <dbReference type="Proteomes" id="UP001058974"/>
    </source>
</evidence>
<dbReference type="PANTHER" id="PTHR21726:SF61">
    <property type="entry name" value="DNAA INITIATOR-ASSOCIATING PROTEIN"/>
    <property type="match status" value="1"/>
</dbReference>
<gene>
    <name evidence="4" type="ORF">KIW84_012094</name>
</gene>
<feature type="domain" description="DUF4378" evidence="2">
    <location>
        <begin position="669"/>
        <end position="823"/>
    </location>
</feature>
<dbReference type="Gramene" id="Psat01G0209400-T1">
    <property type="protein sequence ID" value="KAI5443305.1"/>
    <property type="gene ID" value="KIW84_012094"/>
</dbReference>
<accession>A0A9D5BGN9</accession>
<reference evidence="4 5" key="1">
    <citation type="journal article" date="2022" name="Nat. Genet.">
        <title>Improved pea reference genome and pan-genome highlight genomic features and evolutionary characteristics.</title>
        <authorList>
            <person name="Yang T."/>
            <person name="Liu R."/>
            <person name="Luo Y."/>
            <person name="Hu S."/>
            <person name="Wang D."/>
            <person name="Wang C."/>
            <person name="Pandey M.K."/>
            <person name="Ge S."/>
            <person name="Xu Q."/>
            <person name="Li N."/>
            <person name="Li G."/>
            <person name="Huang Y."/>
            <person name="Saxena R.K."/>
            <person name="Ji Y."/>
            <person name="Li M."/>
            <person name="Yan X."/>
            <person name="He Y."/>
            <person name="Liu Y."/>
            <person name="Wang X."/>
            <person name="Xiang C."/>
            <person name="Varshney R.K."/>
            <person name="Ding H."/>
            <person name="Gao S."/>
            <person name="Zong X."/>
        </authorList>
    </citation>
    <scope>NUCLEOTIDE SEQUENCE [LARGE SCALE GENOMIC DNA]</scope>
    <source>
        <strain evidence="4 5">cv. Zhongwan 6</strain>
    </source>
</reference>
<dbReference type="Gramene" id="Psat1g081040.1">
    <property type="protein sequence ID" value="Psat1g081040.1.cds"/>
    <property type="gene ID" value="Psat1g081040"/>
</dbReference>